<gene>
    <name evidence="1" type="ORF">pEaSNUABM5_00010</name>
</gene>
<protein>
    <submittedName>
        <fullName evidence="1">Uncharacterized protein</fullName>
    </submittedName>
</protein>
<evidence type="ECO:0000313" key="2">
    <source>
        <dbReference type="Proteomes" id="UP000596123"/>
    </source>
</evidence>
<keyword evidence="2" id="KW-1185">Reference proteome</keyword>
<dbReference type="Proteomes" id="UP000596123">
    <property type="component" value="Segment"/>
</dbReference>
<dbReference type="EMBL" id="MW366843">
    <property type="protein sequence ID" value="QQO90152.1"/>
    <property type="molecule type" value="Genomic_DNA"/>
</dbReference>
<sequence length="178" mass="21256">MIREPQEIERISQQYVQTRIKMWMTYATTVYTMGVRQLPIEYQQIIAAYKFAAGRRRQEEMHQDLLQAFDAYAFIDKRFTPQHYNDFVFDPEIKIYAAAMCKNFFEVNMLMTFLYLKNCRTFKDMCLKHLPNGYPDTSTLHMCWDQQKSDEPEHRGEINLIDSINSVNNVYESLYGVK</sequence>
<organism evidence="1 2">
    <name type="scientific">Erwinia phage pEa_SNUABM_5</name>
    <dbReference type="NCBI Taxonomy" id="2797313"/>
    <lineage>
        <taxon>Viruses</taxon>
        <taxon>Duplodnaviria</taxon>
        <taxon>Heunggongvirae</taxon>
        <taxon>Uroviricota</taxon>
        <taxon>Caudoviricetes</taxon>
        <taxon>Rivsvirus</taxon>
        <taxon>Rivsvirus SNUABM5</taxon>
    </lineage>
</organism>
<accession>A0A7T8IVX2</accession>
<reference evidence="1 2" key="1">
    <citation type="submission" date="2020-12" db="EMBL/GenBank/DDBJ databases">
        <title>Complete genome sequence of Erwinia phage pEa_SNUABM_5.</title>
        <authorList>
            <person name="Kim S.G."/>
            <person name="Lee S.B."/>
            <person name="Kwon J."/>
            <person name="Park S.C."/>
        </authorList>
    </citation>
    <scope>NUCLEOTIDE SEQUENCE [LARGE SCALE GENOMIC DNA]</scope>
</reference>
<name>A0A7T8IVX2_9CAUD</name>
<evidence type="ECO:0000313" key="1">
    <source>
        <dbReference type="EMBL" id="QQO90152.1"/>
    </source>
</evidence>
<proteinExistence type="predicted"/>